<dbReference type="OMA" id="YYVIKVP"/>
<dbReference type="AlphaFoldDB" id="A0A026WWF8"/>
<feature type="compositionally biased region" description="Polar residues" evidence="1">
    <location>
        <begin position="115"/>
        <end position="127"/>
    </location>
</feature>
<feature type="compositionally biased region" description="Basic and acidic residues" evidence="1">
    <location>
        <begin position="34"/>
        <end position="45"/>
    </location>
</feature>
<proteinExistence type="predicted"/>
<dbReference type="STRING" id="2015173.A0A026WWF8"/>
<feature type="compositionally biased region" description="Polar residues" evidence="1">
    <location>
        <begin position="80"/>
        <end position="102"/>
    </location>
</feature>
<evidence type="ECO:0000313" key="3">
    <source>
        <dbReference type="Proteomes" id="UP000053097"/>
    </source>
</evidence>
<gene>
    <name evidence="2" type="ORF">X777_13499</name>
</gene>
<feature type="region of interest" description="Disordered" evidence="1">
    <location>
        <begin position="19"/>
        <end position="146"/>
    </location>
</feature>
<dbReference type="OrthoDB" id="6618101at2759"/>
<keyword evidence="3" id="KW-1185">Reference proteome</keyword>
<evidence type="ECO:0000313" key="2">
    <source>
        <dbReference type="EMBL" id="EZA60410.1"/>
    </source>
</evidence>
<evidence type="ECO:0000256" key="1">
    <source>
        <dbReference type="SAM" id="MobiDB-lite"/>
    </source>
</evidence>
<sequence length="162" mass="17064">MTTTHGGHMYYVIKVPKDTTDCNESTDSGWDNPFRPDGDLSREADEIVELIKGGKPITPTPGQNAPPLPGCEGKTEHDSSSTSPLLKSTNCHGNSRPGQENGSAHGGTPAKGGNQPVNEKVGSSRTATVEVARMTAQGPGDASQVEHVTLKKKPKCKCCVLQ</sequence>
<reference evidence="2 3" key="1">
    <citation type="journal article" date="2014" name="Curr. Biol.">
        <title>The genome of the clonal raider ant Cerapachys biroi.</title>
        <authorList>
            <person name="Oxley P.R."/>
            <person name="Ji L."/>
            <person name="Fetter-Pruneda I."/>
            <person name="McKenzie S.K."/>
            <person name="Li C."/>
            <person name="Hu H."/>
            <person name="Zhang G."/>
            <person name="Kronauer D.J."/>
        </authorList>
    </citation>
    <scope>NUCLEOTIDE SEQUENCE [LARGE SCALE GENOMIC DNA]</scope>
</reference>
<accession>A0A026WWF8</accession>
<name>A0A026WWF8_OOCBI</name>
<protein>
    <submittedName>
        <fullName evidence="2">Uncharacterized protein</fullName>
    </submittedName>
</protein>
<dbReference type="EMBL" id="KK107078">
    <property type="protein sequence ID" value="EZA60410.1"/>
    <property type="molecule type" value="Genomic_DNA"/>
</dbReference>
<dbReference type="Proteomes" id="UP000053097">
    <property type="component" value="Unassembled WGS sequence"/>
</dbReference>
<organism evidence="2 3">
    <name type="scientific">Ooceraea biroi</name>
    <name type="common">Clonal raider ant</name>
    <name type="synonym">Cerapachys biroi</name>
    <dbReference type="NCBI Taxonomy" id="2015173"/>
    <lineage>
        <taxon>Eukaryota</taxon>
        <taxon>Metazoa</taxon>
        <taxon>Ecdysozoa</taxon>
        <taxon>Arthropoda</taxon>
        <taxon>Hexapoda</taxon>
        <taxon>Insecta</taxon>
        <taxon>Pterygota</taxon>
        <taxon>Neoptera</taxon>
        <taxon>Endopterygota</taxon>
        <taxon>Hymenoptera</taxon>
        <taxon>Apocrita</taxon>
        <taxon>Aculeata</taxon>
        <taxon>Formicoidea</taxon>
        <taxon>Formicidae</taxon>
        <taxon>Dorylinae</taxon>
        <taxon>Ooceraea</taxon>
    </lineage>
</organism>